<accession>A0A9D5HW20</accession>
<feature type="compositionally biased region" description="Basic and acidic residues" evidence="1">
    <location>
        <begin position="343"/>
        <end position="353"/>
    </location>
</feature>
<feature type="region of interest" description="Disordered" evidence="1">
    <location>
        <begin position="285"/>
        <end position="368"/>
    </location>
</feature>
<dbReference type="OrthoDB" id="344184at2759"/>
<feature type="compositionally biased region" description="Polar residues" evidence="1">
    <location>
        <begin position="406"/>
        <end position="415"/>
    </location>
</feature>
<feature type="compositionally biased region" description="Low complexity" evidence="1">
    <location>
        <begin position="157"/>
        <end position="187"/>
    </location>
</feature>
<keyword evidence="2" id="KW-0812">Transmembrane</keyword>
<dbReference type="Proteomes" id="UP001067231">
    <property type="component" value="Unassembled WGS sequence"/>
</dbReference>
<gene>
    <name evidence="3" type="ORF">OJ253_3285</name>
</gene>
<feature type="compositionally biased region" description="Polar residues" evidence="1">
    <location>
        <begin position="188"/>
        <end position="207"/>
    </location>
</feature>
<name>A0A9D5HW20_9CRYT</name>
<evidence type="ECO:0000256" key="1">
    <source>
        <dbReference type="SAM" id="MobiDB-lite"/>
    </source>
</evidence>
<feature type="transmembrane region" description="Helical" evidence="2">
    <location>
        <begin position="12"/>
        <end position="31"/>
    </location>
</feature>
<feature type="region of interest" description="Disordered" evidence="1">
    <location>
        <begin position="383"/>
        <end position="415"/>
    </location>
</feature>
<proteinExistence type="predicted"/>
<organism evidence="3">
    <name type="scientific">Cryptosporidium canis</name>
    <dbReference type="NCBI Taxonomy" id="195482"/>
    <lineage>
        <taxon>Eukaryota</taxon>
        <taxon>Sar</taxon>
        <taxon>Alveolata</taxon>
        <taxon>Apicomplexa</taxon>
        <taxon>Conoidasida</taxon>
        <taxon>Coccidia</taxon>
        <taxon>Eucoccidiorida</taxon>
        <taxon>Eimeriorina</taxon>
        <taxon>Cryptosporidiidae</taxon>
        <taxon>Cryptosporidium</taxon>
    </lineage>
</organism>
<feature type="compositionally biased region" description="Polar residues" evidence="1">
    <location>
        <begin position="354"/>
        <end position="368"/>
    </location>
</feature>
<feature type="compositionally biased region" description="Polar residues" evidence="1">
    <location>
        <begin position="51"/>
        <end position="61"/>
    </location>
</feature>
<evidence type="ECO:0000256" key="2">
    <source>
        <dbReference type="SAM" id="Phobius"/>
    </source>
</evidence>
<feature type="region of interest" description="Disordered" evidence="1">
    <location>
        <begin position="41"/>
        <end position="61"/>
    </location>
</feature>
<feature type="compositionally biased region" description="Low complexity" evidence="1">
    <location>
        <begin position="243"/>
        <end position="257"/>
    </location>
</feature>
<dbReference type="AlphaFoldDB" id="A0A9D5HW20"/>
<keyword evidence="2" id="KW-1133">Transmembrane helix</keyword>
<protein>
    <submittedName>
        <fullName evidence="3">Signal peptide-containing protein</fullName>
    </submittedName>
</protein>
<comment type="caution">
    <text evidence="3">The sequence shown here is derived from an EMBL/GenBank/DDBJ whole genome shotgun (WGS) entry which is preliminary data.</text>
</comment>
<sequence length="518" mass="54787">MGILGSRNFRQISVVFLFFTVILFALGIELLSGANTGEGEDNVQVGGTNGEAETNVGSSDEGSYSAAIGVMQSSDFDSSANNNNEDKKKEELNRTLSTIKLMEEIPPTLDLDDIPRFDRIIRANIGSVESNRAPGVTVVEQASTSNLVPAAVVKDQGSTSSSGSGTGTGPDSSDVATSSSVLTTTSTHGSASNQSLISDINKSSASNIGEGQGSSEESQSIMVGGGFRGNREVQPTPSPVGADSDSSSRTSTSSSSSFLHPLASQGSLSENMELELLLKSSAKLSPSLDFPPEQNDINAVDTPSEGQSQEQLSSQAEREVEGANSKMPKTENGGDDSEFSSDIENHGETHDNSNEAISSPDITGDTSLSTNLKADVDVAETDANSILTSNEPDSKGSLVADEENQGKSTSVATQTSPIKQSTKLIVKRVSRKVMTKRGLARLLKELNNSNPRKKATFFRKLFAEMTIDDINLISVLVGREISHRGSSGGLKKVLASNIPDKPLLGKEWIQREMSRKQE</sequence>
<evidence type="ECO:0000313" key="3">
    <source>
        <dbReference type="EMBL" id="KAJ1605157.1"/>
    </source>
</evidence>
<keyword evidence="2" id="KW-0472">Membrane</keyword>
<feature type="compositionally biased region" description="Low complexity" evidence="1">
    <location>
        <begin position="304"/>
        <end position="315"/>
    </location>
</feature>
<feature type="region of interest" description="Disordered" evidence="1">
    <location>
        <begin position="154"/>
        <end position="262"/>
    </location>
</feature>
<dbReference type="EMBL" id="JAPCXC010000107">
    <property type="protein sequence ID" value="KAJ1605157.1"/>
    <property type="molecule type" value="Genomic_DNA"/>
</dbReference>
<reference evidence="3" key="1">
    <citation type="submission" date="2022-10" db="EMBL/GenBank/DDBJ databases">
        <title>Adaptive evolution leads to modifications in subtelomeric GC content in a zoonotic Cryptosporidium species.</title>
        <authorList>
            <person name="Li J."/>
            <person name="Feng Y."/>
            <person name="Xiao L."/>
        </authorList>
    </citation>
    <scope>NUCLEOTIDE SEQUENCE</scope>
    <source>
        <strain evidence="3">33844</strain>
    </source>
</reference>